<evidence type="ECO:0000259" key="2">
    <source>
        <dbReference type="Pfam" id="PF00534"/>
    </source>
</evidence>
<reference evidence="5" key="1">
    <citation type="submission" date="2016-10" db="EMBL/GenBank/DDBJ databases">
        <authorList>
            <person name="Varghese N."/>
            <person name="Submissions S."/>
        </authorList>
    </citation>
    <scope>NUCLEOTIDE SEQUENCE [LARGE SCALE GENOMIC DNA]</scope>
    <source>
        <strain evidence="5">IBRC-M 10760</strain>
    </source>
</reference>
<dbReference type="AlphaFoldDB" id="A0A1G7FY33"/>
<dbReference type="STRING" id="660518.SAMN05216218_101405"/>
<dbReference type="SUPFAM" id="SSF53756">
    <property type="entry name" value="UDP-Glycosyltransferase/glycogen phosphorylase"/>
    <property type="match status" value="1"/>
</dbReference>
<dbReference type="OrthoDB" id="132546at2157"/>
<evidence type="ECO:0000259" key="3">
    <source>
        <dbReference type="Pfam" id="PF13439"/>
    </source>
</evidence>
<gene>
    <name evidence="4" type="ORF">SAMN05216218_101405</name>
</gene>
<dbReference type="Gene3D" id="3.40.50.2000">
    <property type="entry name" value="Glycogen Phosphorylase B"/>
    <property type="match status" value="2"/>
</dbReference>
<organism evidence="4 5">
    <name type="scientific">Halorientalis regularis</name>
    <dbReference type="NCBI Taxonomy" id="660518"/>
    <lineage>
        <taxon>Archaea</taxon>
        <taxon>Methanobacteriati</taxon>
        <taxon>Methanobacteriota</taxon>
        <taxon>Stenosarchaea group</taxon>
        <taxon>Halobacteria</taxon>
        <taxon>Halobacteriales</taxon>
        <taxon>Haloarculaceae</taxon>
        <taxon>Halorientalis</taxon>
    </lineage>
</organism>
<dbReference type="InterPro" id="IPR001296">
    <property type="entry name" value="Glyco_trans_1"/>
</dbReference>
<dbReference type="EMBL" id="FNBK01000001">
    <property type="protein sequence ID" value="SDE80823.1"/>
    <property type="molecule type" value="Genomic_DNA"/>
</dbReference>
<dbReference type="PANTHER" id="PTHR46401:SF2">
    <property type="entry name" value="GLYCOSYLTRANSFERASE WBBK-RELATED"/>
    <property type="match status" value="1"/>
</dbReference>
<evidence type="ECO:0000313" key="5">
    <source>
        <dbReference type="Proteomes" id="UP000199076"/>
    </source>
</evidence>
<accession>A0A1G7FY33</accession>
<dbReference type="RefSeq" id="WP_092687275.1">
    <property type="nucleotide sequence ID" value="NZ_FNBK01000001.1"/>
</dbReference>
<dbReference type="PANTHER" id="PTHR46401">
    <property type="entry name" value="GLYCOSYLTRANSFERASE WBBK-RELATED"/>
    <property type="match status" value="1"/>
</dbReference>
<protein>
    <submittedName>
        <fullName evidence="4">Glycosyltransferase involved in cell wall bisynthesis</fullName>
    </submittedName>
</protein>
<feature type="domain" description="Glycosyltransferase subfamily 4-like N-terminal" evidence="3">
    <location>
        <begin position="36"/>
        <end position="211"/>
    </location>
</feature>
<dbReference type="Proteomes" id="UP000199076">
    <property type="component" value="Unassembled WGS sequence"/>
</dbReference>
<name>A0A1G7FY33_9EURY</name>
<keyword evidence="5" id="KW-1185">Reference proteome</keyword>
<dbReference type="Pfam" id="PF00534">
    <property type="entry name" value="Glycos_transf_1"/>
    <property type="match status" value="1"/>
</dbReference>
<proteinExistence type="predicted"/>
<evidence type="ECO:0000313" key="4">
    <source>
        <dbReference type="EMBL" id="SDE80823.1"/>
    </source>
</evidence>
<evidence type="ECO:0000256" key="1">
    <source>
        <dbReference type="ARBA" id="ARBA00022679"/>
    </source>
</evidence>
<dbReference type="InterPro" id="IPR028098">
    <property type="entry name" value="Glyco_trans_4-like_N"/>
</dbReference>
<dbReference type="GO" id="GO:0016757">
    <property type="term" value="F:glycosyltransferase activity"/>
    <property type="evidence" value="ECO:0007669"/>
    <property type="project" value="InterPro"/>
</dbReference>
<sequence>MTVGASEDDAGEREEGATTSFADLDVAVAHWGINAWGGAEYLVTHLAEALDCDRVYTLGDPDPHDPNPYGDVQFVDVTRDLSPAPLRRLQARAGRVFEYALWEDVDWRAYGNPDVLVTSGATTRAVITPDDTLHLNYCHSPPRWFYDLYHDRKDSLVGQLARPLVRYLRMRDATVDPRVDGYFANSPVVARRIRKFYDRDSEVLYPPVDLDEYETHGDEGFYLHLGRLDEEKGVPAVVEAFAGSDHRLVLAGGRGDVDDAVMDRIRRAEEIEYRGFVDESKKYDLLATCRALVFNGRDEDFGIVPIEANASGKAVLTRDEGFPAIFVEDGENGFRHDGTPAGIREAVERFERDGIAGDLGEQVETFSTDAFVDQLESSVVRRFERFRATGTRDHD</sequence>
<feature type="domain" description="Glycosyl transferase family 1" evidence="2">
    <location>
        <begin position="216"/>
        <end position="354"/>
    </location>
</feature>
<keyword evidence="1 4" id="KW-0808">Transferase</keyword>
<dbReference type="Pfam" id="PF13439">
    <property type="entry name" value="Glyco_transf_4"/>
    <property type="match status" value="1"/>
</dbReference>